<evidence type="ECO:0000313" key="8">
    <source>
        <dbReference type="Proteomes" id="UP000245910"/>
    </source>
</evidence>
<keyword evidence="2 6" id="KW-0812">Transmembrane</keyword>
<dbReference type="GO" id="GO:0006882">
    <property type="term" value="P:intracellular zinc ion homeostasis"/>
    <property type="evidence" value="ECO:0007669"/>
    <property type="project" value="TreeGrafter"/>
</dbReference>
<evidence type="ECO:0000256" key="3">
    <source>
        <dbReference type="ARBA" id="ARBA00022989"/>
    </source>
</evidence>
<accession>A0A2L2TU31</accession>
<proteinExistence type="predicted"/>
<evidence type="ECO:0000313" key="7">
    <source>
        <dbReference type="EMBL" id="CEI63675.1"/>
    </source>
</evidence>
<feature type="binding site" evidence="5">
    <location>
        <position position="143"/>
    </location>
    <ligand>
        <name>Zn(2+)</name>
        <dbReference type="ChEBI" id="CHEBI:29105"/>
    </ligand>
</feature>
<keyword evidence="8" id="KW-1185">Reference proteome</keyword>
<evidence type="ECO:0000256" key="5">
    <source>
        <dbReference type="PIRSR" id="PIRSR604254-1"/>
    </source>
</evidence>
<dbReference type="STRING" id="56646.A0A2L2TU31"/>
<protein>
    <submittedName>
        <fullName evidence="7">Uncharacterized protein</fullName>
    </submittedName>
</protein>
<dbReference type="PANTHER" id="PTHR20855">
    <property type="entry name" value="ADIPOR/PROGESTIN RECEPTOR-RELATED"/>
    <property type="match status" value="1"/>
</dbReference>
<dbReference type="GO" id="GO:0046872">
    <property type="term" value="F:metal ion binding"/>
    <property type="evidence" value="ECO:0007669"/>
    <property type="project" value="UniProtKB-KW"/>
</dbReference>
<evidence type="ECO:0000256" key="4">
    <source>
        <dbReference type="ARBA" id="ARBA00023136"/>
    </source>
</evidence>
<feature type="transmembrane region" description="Helical" evidence="6">
    <location>
        <begin position="222"/>
        <end position="243"/>
    </location>
</feature>
<evidence type="ECO:0000256" key="1">
    <source>
        <dbReference type="ARBA" id="ARBA00004141"/>
    </source>
</evidence>
<organism evidence="7 8">
    <name type="scientific">Fusarium venenatum</name>
    <dbReference type="NCBI Taxonomy" id="56646"/>
    <lineage>
        <taxon>Eukaryota</taxon>
        <taxon>Fungi</taxon>
        <taxon>Dikarya</taxon>
        <taxon>Ascomycota</taxon>
        <taxon>Pezizomycotina</taxon>
        <taxon>Sordariomycetes</taxon>
        <taxon>Hypocreomycetidae</taxon>
        <taxon>Hypocreales</taxon>
        <taxon>Nectriaceae</taxon>
        <taxon>Fusarium</taxon>
    </lineage>
</organism>
<keyword evidence="5" id="KW-0862">Zinc</keyword>
<comment type="subcellular location">
    <subcellularLocation>
        <location evidence="1">Membrane</location>
        <topology evidence="1">Multi-pass membrane protein</topology>
    </subcellularLocation>
</comment>
<dbReference type="GO" id="GO:0016020">
    <property type="term" value="C:membrane"/>
    <property type="evidence" value="ECO:0007669"/>
    <property type="project" value="UniProtKB-SubCell"/>
</dbReference>
<name>A0A2L2TU31_9HYPO</name>
<feature type="transmembrane region" description="Helical" evidence="6">
    <location>
        <begin position="161"/>
        <end position="180"/>
    </location>
</feature>
<feature type="transmembrane region" description="Helical" evidence="6">
    <location>
        <begin position="192"/>
        <end position="210"/>
    </location>
</feature>
<dbReference type="Pfam" id="PF03006">
    <property type="entry name" value="HlyIII"/>
    <property type="match status" value="1"/>
</dbReference>
<dbReference type="GO" id="GO:0038023">
    <property type="term" value="F:signaling receptor activity"/>
    <property type="evidence" value="ECO:0007669"/>
    <property type="project" value="TreeGrafter"/>
</dbReference>
<dbReference type="Proteomes" id="UP000245910">
    <property type="component" value="Chromosome I"/>
</dbReference>
<dbReference type="EMBL" id="LN649229">
    <property type="protein sequence ID" value="CEI63675.1"/>
    <property type="molecule type" value="Genomic_DNA"/>
</dbReference>
<keyword evidence="4 6" id="KW-0472">Membrane</keyword>
<feature type="transmembrane region" description="Helical" evidence="6">
    <location>
        <begin position="88"/>
        <end position="107"/>
    </location>
</feature>
<dbReference type="PANTHER" id="PTHR20855:SF130">
    <property type="entry name" value="HAEMOLYSIN-III FAMILY PROTEIN"/>
    <property type="match status" value="1"/>
</dbReference>
<feature type="transmembrane region" description="Helical" evidence="6">
    <location>
        <begin position="119"/>
        <end position="141"/>
    </location>
</feature>
<sequence>MSRNRKTASVSVSPSEPLIKDTAEAFQNTADTIFESRNTLVQGLLAIADIPEWLQENEFVHTGYRAPSNSFKKSVPSILAIHNETVNIWSHILSFILFLVIPAYVLTTKILPRYKVATLEDIIICTTYFIGVAICLFLSATYHTVSNHSSHVHHFSIQLDYLGILILMNSAMIPLIYYGFVCDHLLRNVYRGLVSVLAGLCAFSTMHPRFPTAKAKAVRGALYSAFGASSFAPIIHAVIKYGWDVQKDRMGIIW</sequence>
<reference evidence="8" key="1">
    <citation type="submission" date="2014-10" db="EMBL/GenBank/DDBJ databases">
        <authorList>
            <person name="King R."/>
        </authorList>
    </citation>
    <scope>NUCLEOTIDE SEQUENCE [LARGE SCALE GENOMIC DNA]</scope>
    <source>
        <strain evidence="8">A3/5</strain>
    </source>
</reference>
<keyword evidence="5" id="KW-0479">Metal-binding</keyword>
<keyword evidence="3 6" id="KW-1133">Transmembrane helix</keyword>
<evidence type="ECO:0000256" key="2">
    <source>
        <dbReference type="ARBA" id="ARBA00022692"/>
    </source>
</evidence>
<dbReference type="AlphaFoldDB" id="A0A2L2TU31"/>
<dbReference type="InterPro" id="IPR004254">
    <property type="entry name" value="AdipoR/HlyIII-related"/>
</dbReference>
<evidence type="ECO:0000256" key="6">
    <source>
        <dbReference type="SAM" id="Phobius"/>
    </source>
</evidence>